<evidence type="ECO:0000313" key="2">
    <source>
        <dbReference type="Proteomes" id="UP000005297"/>
    </source>
</evidence>
<gene>
    <name evidence="1" type="ORF">SPV1_07616</name>
</gene>
<dbReference type="InParanoid" id="Q0EZ79"/>
<name>Q0EZ79_9PROT</name>
<dbReference type="eggNOG" id="ENOG502Z9KK">
    <property type="taxonomic scope" value="Bacteria"/>
</dbReference>
<evidence type="ECO:0000313" key="1">
    <source>
        <dbReference type="EMBL" id="EAU54545.1"/>
    </source>
</evidence>
<comment type="caution">
    <text evidence="1">The sequence shown here is derived from an EMBL/GenBank/DDBJ whole genome shotgun (WGS) entry which is preliminary data.</text>
</comment>
<dbReference type="AlphaFoldDB" id="Q0EZ79"/>
<dbReference type="EMBL" id="AATS01000007">
    <property type="protein sequence ID" value="EAU54545.1"/>
    <property type="molecule type" value="Genomic_DNA"/>
</dbReference>
<sequence>MAGYLLMGAVSSASASEVHADAKTPDHYPTAPAQFRATYESLKLPQGEKMGLMGGTFLYDINNWLSLGGGGYGALAGQRGGFITIGAAAELHRQLGEHVRVNTGLFVGAGGGRGGYTLQGGGLMLRYHMGAELMTNGLGRIGGGISYVDFPDGAIHSFQPYISYSYPFEALVLPGWVSFSGGESGTRGNLPIAEQEFSVVYRRYSIPAGVLTDNGAPQHRSMGLAGVEWDRYLGDHLYMKVESEGAMQGKSNGYMQILIGAGLRLPLWDGGWLKFSGALGPAGGGAVATGGGLLLDGQLAFQQKLSDHLFAQAGLGYVVSPGASFRARSVSASMGYHFFSPDVQGDSVDAADLAGYQAHHFRIRLVNQRYLKGAPNWRAHHANLNVDLLGFQLDYFINDWFYLSGQGIGAYRGMGGGYMTGLVGAGLHLPVPGTPLFVEADALVGAAGGGGLGVGGGLVWQSDAGIGWRLSDAFSVQASYGVMQAAKGTMKAKVLSLSLGYLFTLPVL</sequence>
<keyword evidence="2" id="KW-1185">Reference proteome</keyword>
<dbReference type="HOGENOM" id="CLU_039616_0_0_0"/>
<reference evidence="1 2" key="1">
    <citation type="submission" date="2006-09" db="EMBL/GenBank/DDBJ databases">
        <authorList>
            <person name="Emerson D."/>
            <person name="Ferriera S."/>
            <person name="Johnson J."/>
            <person name="Kravitz S."/>
            <person name="Halpern A."/>
            <person name="Remington K."/>
            <person name="Beeson K."/>
            <person name="Tran B."/>
            <person name="Rogers Y.-H."/>
            <person name="Friedman R."/>
            <person name="Venter J.C."/>
        </authorList>
    </citation>
    <scope>NUCLEOTIDE SEQUENCE [LARGE SCALE GENOMIC DNA]</scope>
    <source>
        <strain evidence="1 2">PV-1</strain>
    </source>
</reference>
<proteinExistence type="predicted"/>
<organism evidence="1 2">
    <name type="scientific">Mariprofundus ferrooxydans PV-1</name>
    <dbReference type="NCBI Taxonomy" id="314345"/>
    <lineage>
        <taxon>Bacteria</taxon>
        <taxon>Pseudomonadati</taxon>
        <taxon>Pseudomonadota</taxon>
        <taxon>Candidatius Mariprofundia</taxon>
        <taxon>Mariprofundales</taxon>
        <taxon>Mariprofundaceae</taxon>
        <taxon>Mariprofundus</taxon>
    </lineage>
</organism>
<accession>Q0EZ79</accession>
<protein>
    <submittedName>
        <fullName evidence="1">Uncharacterized protein</fullName>
    </submittedName>
</protein>
<dbReference type="STRING" id="314344.AL013_00380"/>
<dbReference type="Proteomes" id="UP000005297">
    <property type="component" value="Unassembled WGS sequence"/>
</dbReference>